<dbReference type="Proteomes" id="UP001204445">
    <property type="component" value="Unassembled WGS sequence"/>
</dbReference>
<keyword evidence="2" id="KW-1185">Reference proteome</keyword>
<comment type="caution">
    <text evidence="1">The sequence shown here is derived from an EMBL/GenBank/DDBJ whole genome shotgun (WGS) entry which is preliminary data.</text>
</comment>
<gene>
    <name evidence="1" type="ORF">J2T55_000649</name>
</gene>
<proteinExistence type="predicted"/>
<dbReference type="EMBL" id="JANUCT010000003">
    <property type="protein sequence ID" value="MCS3902645.1"/>
    <property type="molecule type" value="Genomic_DNA"/>
</dbReference>
<reference evidence="1" key="1">
    <citation type="submission" date="2022-08" db="EMBL/GenBank/DDBJ databases">
        <title>Genomic Encyclopedia of Type Strains, Phase III (KMG-III): the genomes of soil and plant-associated and newly described type strains.</title>
        <authorList>
            <person name="Whitman W."/>
        </authorList>
    </citation>
    <scope>NUCLEOTIDE SEQUENCE</scope>
    <source>
        <strain evidence="1">HMT 1</strain>
    </source>
</reference>
<name>A0AAE3HIV5_9GAMM</name>
<sequence length="239" mass="25520">MALETHIDVRVLSQGAKFIGTSMGGVEITLHDADTGELLALGKTTGGTGDTDRIMKQHHPRAGVVATYAAARYRATLDLNEPRQIRVTARGPLAQRQAMNTVSATRWVVPGKHVTGGNGWLLEMPGFVVDILDPPAHKSLRGTPVEVPVAANVTMMCGCPVTPGGLWDADQYEVTALIRRNGETSGEQVLDYAGTSSQFAGTLRLKQPGSYEITVYAYDPATGNTGIDKTTFNVSPDQN</sequence>
<evidence type="ECO:0000313" key="1">
    <source>
        <dbReference type="EMBL" id="MCS3902645.1"/>
    </source>
</evidence>
<dbReference type="AlphaFoldDB" id="A0AAE3HIV5"/>
<organism evidence="1 2">
    <name type="scientific">Methylohalomonas lacus</name>
    <dbReference type="NCBI Taxonomy" id="398773"/>
    <lineage>
        <taxon>Bacteria</taxon>
        <taxon>Pseudomonadati</taxon>
        <taxon>Pseudomonadota</taxon>
        <taxon>Gammaproteobacteria</taxon>
        <taxon>Methylohalomonadales</taxon>
        <taxon>Methylohalomonadaceae</taxon>
        <taxon>Methylohalomonas</taxon>
    </lineage>
</organism>
<evidence type="ECO:0000313" key="2">
    <source>
        <dbReference type="Proteomes" id="UP001204445"/>
    </source>
</evidence>
<protein>
    <submittedName>
        <fullName evidence="1">Uncharacterized protein</fullName>
    </submittedName>
</protein>
<dbReference type="RefSeq" id="WP_259054194.1">
    <property type="nucleotide sequence ID" value="NZ_JANUCT010000003.1"/>
</dbReference>
<accession>A0AAE3HIV5</accession>